<sequence>MSVRAKFQCNSINKSPDNSSAVVHLIAVTTGSTENETWSKYTPSGQLHTN</sequence>
<evidence type="ECO:0000313" key="2">
    <source>
        <dbReference type="Proteomes" id="UP000332594"/>
    </source>
</evidence>
<protein>
    <submittedName>
        <fullName evidence="1">Uncharacterized protein</fullName>
    </submittedName>
</protein>
<gene>
    <name evidence="1" type="ORF">NCTC13038_03123</name>
</gene>
<accession>A0A485BJE5</accession>
<organism evidence="1 2">
    <name type="scientific">Raoultella terrigena</name>
    <name type="common">Klebsiella terrigena</name>
    <dbReference type="NCBI Taxonomy" id="577"/>
    <lineage>
        <taxon>Bacteria</taxon>
        <taxon>Pseudomonadati</taxon>
        <taxon>Pseudomonadota</taxon>
        <taxon>Gammaproteobacteria</taxon>
        <taxon>Enterobacterales</taxon>
        <taxon>Enterobacteriaceae</taxon>
        <taxon>Klebsiella/Raoultella group</taxon>
        <taxon>Raoultella</taxon>
    </lineage>
</organism>
<reference evidence="1 2" key="1">
    <citation type="submission" date="2019-03" db="EMBL/GenBank/DDBJ databases">
        <authorList>
            <consortium name="Pathogen Informatics"/>
        </authorList>
    </citation>
    <scope>NUCLEOTIDE SEQUENCE [LARGE SCALE GENOMIC DNA]</scope>
    <source>
        <strain evidence="1 2">NCTC13038</strain>
    </source>
</reference>
<dbReference type="Proteomes" id="UP000332594">
    <property type="component" value="Unassembled WGS sequence"/>
</dbReference>
<dbReference type="AlphaFoldDB" id="A0A485BJE5"/>
<name>A0A485BJE5_RAOTE</name>
<proteinExistence type="predicted"/>
<dbReference type="EMBL" id="CAADJG010000002">
    <property type="protein sequence ID" value="VFS73957.1"/>
    <property type="molecule type" value="Genomic_DNA"/>
</dbReference>
<evidence type="ECO:0000313" key="1">
    <source>
        <dbReference type="EMBL" id="VFS73957.1"/>
    </source>
</evidence>